<comment type="caution">
    <text evidence="1">The sequence shown here is derived from an EMBL/GenBank/DDBJ whole genome shotgun (WGS) entry which is preliminary data.</text>
</comment>
<sequence>MTVDKNEDDLIAELEAGMSEDQIDLNVTFTAQLDAWFILNYQKESIRVQYQRMVAMGKRTEKDPNLKPVIAQFGAVNEEMEVLESLMIDLLGVRNDPESVVKIVNASHYYPSKGIAYTVPEALKTRLLAEKTIPNSDQ</sequence>
<evidence type="ECO:0000313" key="1">
    <source>
        <dbReference type="EMBL" id="KKL47104.1"/>
    </source>
</evidence>
<reference evidence="1" key="1">
    <citation type="journal article" date="2015" name="Nature">
        <title>Complex archaea that bridge the gap between prokaryotes and eukaryotes.</title>
        <authorList>
            <person name="Spang A."/>
            <person name="Saw J.H."/>
            <person name="Jorgensen S.L."/>
            <person name="Zaremba-Niedzwiedzka K."/>
            <person name="Martijn J."/>
            <person name="Lind A.E."/>
            <person name="van Eijk R."/>
            <person name="Schleper C."/>
            <person name="Guy L."/>
            <person name="Ettema T.J."/>
        </authorList>
    </citation>
    <scope>NUCLEOTIDE SEQUENCE</scope>
</reference>
<gene>
    <name evidence="1" type="ORF">LCGC14_2338880</name>
</gene>
<name>A0A0F9CDE7_9ZZZZ</name>
<dbReference type="EMBL" id="LAZR01033789">
    <property type="protein sequence ID" value="KKL47104.1"/>
    <property type="molecule type" value="Genomic_DNA"/>
</dbReference>
<protein>
    <submittedName>
        <fullName evidence="1">Uncharacterized protein</fullName>
    </submittedName>
</protein>
<dbReference type="AlphaFoldDB" id="A0A0F9CDE7"/>
<accession>A0A0F9CDE7</accession>
<organism evidence="1">
    <name type="scientific">marine sediment metagenome</name>
    <dbReference type="NCBI Taxonomy" id="412755"/>
    <lineage>
        <taxon>unclassified sequences</taxon>
        <taxon>metagenomes</taxon>
        <taxon>ecological metagenomes</taxon>
    </lineage>
</organism>
<proteinExistence type="predicted"/>